<organism evidence="1">
    <name type="scientific">marine sediment metagenome</name>
    <dbReference type="NCBI Taxonomy" id="412755"/>
    <lineage>
        <taxon>unclassified sequences</taxon>
        <taxon>metagenomes</taxon>
        <taxon>ecological metagenomes</taxon>
    </lineage>
</organism>
<evidence type="ECO:0000313" key="1">
    <source>
        <dbReference type="EMBL" id="GAI30445.1"/>
    </source>
</evidence>
<reference evidence="1" key="1">
    <citation type="journal article" date="2014" name="Front. Microbiol.">
        <title>High frequency of phylogenetically diverse reductive dehalogenase-homologous genes in deep subseafloor sedimentary metagenomes.</title>
        <authorList>
            <person name="Kawai M."/>
            <person name="Futagami T."/>
            <person name="Toyoda A."/>
            <person name="Takaki Y."/>
            <person name="Nishi S."/>
            <person name="Hori S."/>
            <person name="Arai W."/>
            <person name="Tsubouchi T."/>
            <person name="Morono Y."/>
            <person name="Uchiyama I."/>
            <person name="Ito T."/>
            <person name="Fujiyama A."/>
            <person name="Inagaki F."/>
            <person name="Takami H."/>
        </authorList>
    </citation>
    <scope>NUCLEOTIDE SEQUENCE</scope>
    <source>
        <strain evidence="1">Expedition CK06-06</strain>
    </source>
</reference>
<name>X1NUI9_9ZZZZ</name>
<comment type="caution">
    <text evidence="1">The sequence shown here is derived from an EMBL/GenBank/DDBJ whole genome shotgun (WGS) entry which is preliminary data.</text>
</comment>
<dbReference type="AlphaFoldDB" id="X1NUI9"/>
<dbReference type="EMBL" id="BARV01022044">
    <property type="protein sequence ID" value="GAI30445.1"/>
    <property type="molecule type" value="Genomic_DNA"/>
</dbReference>
<feature type="non-terminal residue" evidence="1">
    <location>
        <position position="222"/>
    </location>
</feature>
<sequence length="222" mass="25717">MWDTWLYYHNNTHYLYYLSNSTGDAWDGMSVAASCDGVHYEEIGPIVHKPDDAEWLGTGSVWKVKDSFMLNFSESRQGVQAIFFARSDDLIHWERMGDEYRSDPDPQWYDDTSTGRWDCIWVVPRPEGGFWGYLTARPWNKIAGIRYESIGRVESKDGIHWSAVSPPEFDWGDWPQMSLGEVGAIDKIGDRYYLMLGYAERGLGNRQVWDYLLGDVGMYCFV</sequence>
<dbReference type="Gene3D" id="2.115.10.20">
    <property type="entry name" value="Glycosyl hydrolase domain, family 43"/>
    <property type="match status" value="1"/>
</dbReference>
<accession>X1NUI9</accession>
<dbReference type="InterPro" id="IPR023296">
    <property type="entry name" value="Glyco_hydro_beta-prop_sf"/>
</dbReference>
<proteinExistence type="predicted"/>
<dbReference type="SUPFAM" id="SSF75005">
    <property type="entry name" value="Arabinanase/levansucrase/invertase"/>
    <property type="match status" value="1"/>
</dbReference>
<gene>
    <name evidence="1" type="ORF">S06H3_36402</name>
</gene>
<evidence type="ECO:0008006" key="2">
    <source>
        <dbReference type="Google" id="ProtNLM"/>
    </source>
</evidence>
<protein>
    <recommendedName>
        <fullName evidence="2">Glycosyl hydrolase family 32 N-terminal domain-containing protein</fullName>
    </recommendedName>
</protein>